<evidence type="ECO:0000256" key="1">
    <source>
        <dbReference type="SAM" id="Phobius"/>
    </source>
</evidence>
<evidence type="ECO:0000313" key="2">
    <source>
        <dbReference type="EMBL" id="TFW29637.1"/>
    </source>
</evidence>
<evidence type="ECO:0008006" key="4">
    <source>
        <dbReference type="Google" id="ProtNLM"/>
    </source>
</evidence>
<dbReference type="AlphaFoldDB" id="A0A4Y9SVU1"/>
<comment type="caution">
    <text evidence="2">The sequence shown here is derived from an EMBL/GenBank/DDBJ whole genome shotgun (WGS) entry which is preliminary data.</text>
</comment>
<dbReference type="Pfam" id="PF07963">
    <property type="entry name" value="N_methyl"/>
    <property type="match status" value="1"/>
</dbReference>
<dbReference type="InterPro" id="IPR012902">
    <property type="entry name" value="N_methyl_site"/>
</dbReference>
<keyword evidence="1" id="KW-0812">Transmembrane</keyword>
<dbReference type="OrthoDB" id="8778009at2"/>
<proteinExistence type="predicted"/>
<reference evidence="2 3" key="1">
    <citation type="submission" date="2019-03" db="EMBL/GenBank/DDBJ databases">
        <title>Draft Genome Sequence of Duganella callidus sp. nov., a Novel Duganella Species Isolated from Cultivated Soil.</title>
        <authorList>
            <person name="Raths R."/>
            <person name="Peta V."/>
            <person name="Bucking H."/>
        </authorList>
    </citation>
    <scope>NUCLEOTIDE SEQUENCE [LARGE SCALE GENOMIC DNA]</scope>
    <source>
        <strain evidence="2 3">DN04</strain>
    </source>
</reference>
<keyword evidence="3" id="KW-1185">Reference proteome</keyword>
<sequence length="138" mass="14817">MTPRRRQAGIALLEVMLAVIILGIGLLGTVGLQARAYSALSDAGMRAEATLATEKLIGAINADVANIGQYNLAENGTPNAQLAPWVSETRAAIPGAVVAVQVQDQPAQNRYQVDISIRWQRKANTEANRHRVTAYIAR</sequence>
<dbReference type="Proteomes" id="UP000297729">
    <property type="component" value="Unassembled WGS sequence"/>
</dbReference>
<protein>
    <recommendedName>
        <fullName evidence="4">Type IV pilus modification protein PilV</fullName>
    </recommendedName>
</protein>
<keyword evidence="1" id="KW-0472">Membrane</keyword>
<organism evidence="2 3">
    <name type="scientific">Duganella callida</name>
    <dbReference type="NCBI Taxonomy" id="2561932"/>
    <lineage>
        <taxon>Bacteria</taxon>
        <taxon>Pseudomonadati</taxon>
        <taxon>Pseudomonadota</taxon>
        <taxon>Betaproteobacteria</taxon>
        <taxon>Burkholderiales</taxon>
        <taxon>Oxalobacteraceae</taxon>
        <taxon>Telluria group</taxon>
        <taxon>Duganella</taxon>
    </lineage>
</organism>
<gene>
    <name evidence="2" type="ORF">E4L98_03570</name>
</gene>
<dbReference type="EMBL" id="SPVG01000033">
    <property type="protein sequence ID" value="TFW29637.1"/>
    <property type="molecule type" value="Genomic_DNA"/>
</dbReference>
<evidence type="ECO:0000313" key="3">
    <source>
        <dbReference type="Proteomes" id="UP000297729"/>
    </source>
</evidence>
<name>A0A4Y9SVU1_9BURK</name>
<feature type="transmembrane region" description="Helical" evidence="1">
    <location>
        <begin position="12"/>
        <end position="32"/>
    </location>
</feature>
<accession>A0A4Y9SVU1</accession>
<dbReference type="RefSeq" id="WP_135200198.1">
    <property type="nucleotide sequence ID" value="NZ_SPVG01000033.1"/>
</dbReference>
<keyword evidence="1" id="KW-1133">Transmembrane helix</keyword>